<organism evidence="1 2">
    <name type="scientific">Roseivirga seohaensis</name>
    <dbReference type="NCBI Taxonomy" id="1914963"/>
    <lineage>
        <taxon>Bacteria</taxon>
        <taxon>Pseudomonadati</taxon>
        <taxon>Bacteroidota</taxon>
        <taxon>Cytophagia</taxon>
        <taxon>Cytophagales</taxon>
        <taxon>Roseivirgaceae</taxon>
        <taxon>Roseivirga</taxon>
    </lineage>
</organism>
<name>A0A150XYX0_9BACT</name>
<evidence type="ECO:0000313" key="2">
    <source>
        <dbReference type="Proteomes" id="UP000075663"/>
    </source>
</evidence>
<dbReference type="Proteomes" id="UP000075663">
    <property type="component" value="Unassembled WGS sequence"/>
</dbReference>
<sequence>MKNEKQKVIAVGLFDASWDNESVADYLELDESLVEQWRDEYDTLNGIAEDQALTQEAIDLRKSELEFQKLKFEVEQREKQDQELRAKRGKVISMKKLFVFLKSNSQGFKWKFEELSLYIRKLRTLQTQVEELCGHDVEVFENLFMWHRLQDLIYKLQEILQQYEEGDIIKMNFDENDILFLDEALEIEDFDEEVEEEIEEETSLSGLLEDEIKPSKY</sequence>
<dbReference type="STRING" id="1914963.AWW67_02175"/>
<dbReference type="EMBL" id="LRPB01000023">
    <property type="protein sequence ID" value="KYG83947.1"/>
    <property type="molecule type" value="Genomic_DNA"/>
</dbReference>
<reference evidence="1 2" key="1">
    <citation type="submission" date="2016-01" db="EMBL/GenBank/DDBJ databases">
        <title>Genome sequencing of Roseivirga seohaensis SW-152.</title>
        <authorList>
            <person name="Selvaratnam C."/>
            <person name="Thevarajoo S."/>
            <person name="Goh K.M."/>
            <person name="Ee R."/>
            <person name="Chan K.-G."/>
            <person name="Chong C.S."/>
        </authorList>
    </citation>
    <scope>NUCLEOTIDE SEQUENCE [LARGE SCALE GENOMIC DNA]</scope>
    <source>
        <strain evidence="1 2">SW-152</strain>
    </source>
</reference>
<gene>
    <name evidence="1" type="ORF">AWW67_02175</name>
</gene>
<dbReference type="RefSeq" id="WP_062300774.1">
    <property type="nucleotide sequence ID" value="NZ_LRPB01000023.1"/>
</dbReference>
<proteinExistence type="predicted"/>
<evidence type="ECO:0000313" key="1">
    <source>
        <dbReference type="EMBL" id="KYG83947.1"/>
    </source>
</evidence>
<accession>A0A150XYX0</accession>
<comment type="caution">
    <text evidence="1">The sequence shown here is derived from an EMBL/GenBank/DDBJ whole genome shotgun (WGS) entry which is preliminary data.</text>
</comment>
<protein>
    <submittedName>
        <fullName evidence="1">Uncharacterized protein</fullName>
    </submittedName>
</protein>
<dbReference type="AlphaFoldDB" id="A0A150XYX0"/>